<dbReference type="AlphaFoldDB" id="A0A2P6PBM6"/>
<organism evidence="1 2">
    <name type="scientific">Rosa chinensis</name>
    <name type="common">China rose</name>
    <dbReference type="NCBI Taxonomy" id="74649"/>
    <lineage>
        <taxon>Eukaryota</taxon>
        <taxon>Viridiplantae</taxon>
        <taxon>Streptophyta</taxon>
        <taxon>Embryophyta</taxon>
        <taxon>Tracheophyta</taxon>
        <taxon>Spermatophyta</taxon>
        <taxon>Magnoliopsida</taxon>
        <taxon>eudicotyledons</taxon>
        <taxon>Gunneridae</taxon>
        <taxon>Pentapetalae</taxon>
        <taxon>rosids</taxon>
        <taxon>fabids</taxon>
        <taxon>Rosales</taxon>
        <taxon>Rosaceae</taxon>
        <taxon>Rosoideae</taxon>
        <taxon>Rosoideae incertae sedis</taxon>
        <taxon>Rosa</taxon>
    </lineage>
</organism>
<gene>
    <name evidence="1" type="ORF">RchiOBHm_Chr7g0215991</name>
</gene>
<name>A0A2P6PBM6_ROSCH</name>
<sequence>MKIEESLSATTEEVGSPSLFVYLGLSDPVSKVTHSIFSIIQQPAFGHYSCC</sequence>
<dbReference type="Gramene" id="PRQ19325">
    <property type="protein sequence ID" value="PRQ19325"/>
    <property type="gene ID" value="RchiOBHm_Chr7g0215991"/>
</dbReference>
<protein>
    <submittedName>
        <fullName evidence="1">Uncharacterized protein</fullName>
    </submittedName>
</protein>
<dbReference type="EMBL" id="PDCK01000045">
    <property type="protein sequence ID" value="PRQ19325.1"/>
    <property type="molecule type" value="Genomic_DNA"/>
</dbReference>
<evidence type="ECO:0000313" key="1">
    <source>
        <dbReference type="EMBL" id="PRQ19325.1"/>
    </source>
</evidence>
<accession>A0A2P6PBM6</accession>
<comment type="caution">
    <text evidence="1">The sequence shown here is derived from an EMBL/GenBank/DDBJ whole genome shotgun (WGS) entry which is preliminary data.</text>
</comment>
<keyword evidence="2" id="KW-1185">Reference proteome</keyword>
<dbReference type="Proteomes" id="UP000238479">
    <property type="component" value="Chromosome 7"/>
</dbReference>
<reference evidence="1 2" key="1">
    <citation type="journal article" date="2018" name="Nat. Genet.">
        <title>The Rosa genome provides new insights in the design of modern roses.</title>
        <authorList>
            <person name="Bendahmane M."/>
        </authorList>
    </citation>
    <scope>NUCLEOTIDE SEQUENCE [LARGE SCALE GENOMIC DNA]</scope>
    <source>
        <strain evidence="2">cv. Old Blush</strain>
    </source>
</reference>
<evidence type="ECO:0000313" key="2">
    <source>
        <dbReference type="Proteomes" id="UP000238479"/>
    </source>
</evidence>
<proteinExistence type="predicted"/>